<keyword evidence="2" id="KW-1185">Reference proteome</keyword>
<dbReference type="Proteomes" id="UP000000707">
    <property type="component" value="Unassembled WGS sequence"/>
</dbReference>
<accession>G3B8Z9</accession>
<proteinExistence type="predicted"/>
<dbReference type="Pfam" id="PF00300">
    <property type="entry name" value="His_Phos_1"/>
    <property type="match status" value="1"/>
</dbReference>
<dbReference type="SUPFAM" id="SSF53254">
    <property type="entry name" value="Phosphoglycerate mutase-like"/>
    <property type="match status" value="1"/>
</dbReference>
<dbReference type="eggNOG" id="KOG4754">
    <property type="taxonomic scope" value="Eukaryota"/>
</dbReference>
<dbReference type="CDD" id="cd07067">
    <property type="entry name" value="HP_PGM_like"/>
    <property type="match status" value="1"/>
</dbReference>
<dbReference type="GO" id="GO:0016791">
    <property type="term" value="F:phosphatase activity"/>
    <property type="evidence" value="ECO:0007669"/>
    <property type="project" value="TreeGrafter"/>
</dbReference>
<dbReference type="AlphaFoldDB" id="G3B8Z9"/>
<dbReference type="GO" id="GO:0005737">
    <property type="term" value="C:cytoplasm"/>
    <property type="evidence" value="ECO:0007669"/>
    <property type="project" value="TreeGrafter"/>
</dbReference>
<dbReference type="OrthoDB" id="496981at2759"/>
<dbReference type="InterPro" id="IPR029033">
    <property type="entry name" value="His_PPase_superfam"/>
</dbReference>
<dbReference type="InterPro" id="IPR050275">
    <property type="entry name" value="PGM_Phosphatase"/>
</dbReference>
<sequence>MSLLIPTAQDYKDARAGYDLLPAYRESLEQRRHEKTDEGKPKFGWEFSVEPGFFHQSDDSTDDLNFNYATHDFGRKEPWDELTARLARLNGQSATTKYKLLFLARHGQGFHNVIVSKYGSAEWHRKWHRLGRDGDVEYAPDPRLTRLGEAQGRENHAVWRAQLAAGCPLPTRYVASPLQRSCNTLLLTMGGLWPENTAVEVVESVREIIGYHLCNKRSTKTQILERFSSHGFVTEPGFTEEDELYTEQEEKFDDMCFRMNGFLQRAFDEWDDSVLNVTSHGGTIKCLLAVVGHRNFTISTGGMIPVVVKATRTQERL</sequence>
<dbReference type="InterPro" id="IPR013078">
    <property type="entry name" value="His_Pase_superF_clade-1"/>
</dbReference>
<dbReference type="GeneID" id="18249511"/>
<name>G3B8Z9_CANTC</name>
<dbReference type="PANTHER" id="PTHR48100">
    <property type="entry name" value="BROAD-SPECIFICITY PHOSPHATASE YOR283W-RELATED"/>
    <property type="match status" value="1"/>
</dbReference>
<gene>
    <name evidence="1" type="ORF">CANTEDRAFT_131301</name>
</gene>
<evidence type="ECO:0008006" key="3">
    <source>
        <dbReference type="Google" id="ProtNLM"/>
    </source>
</evidence>
<evidence type="ECO:0000313" key="2">
    <source>
        <dbReference type="Proteomes" id="UP000000707"/>
    </source>
</evidence>
<dbReference type="SMART" id="SM00855">
    <property type="entry name" value="PGAM"/>
    <property type="match status" value="1"/>
</dbReference>
<reference evidence="1 2" key="1">
    <citation type="journal article" date="2011" name="Proc. Natl. Acad. Sci. U.S.A.">
        <title>Comparative genomics of xylose-fermenting fungi for enhanced biofuel production.</title>
        <authorList>
            <person name="Wohlbach D.J."/>
            <person name="Kuo A."/>
            <person name="Sato T.K."/>
            <person name="Potts K.M."/>
            <person name="Salamov A.A."/>
            <person name="LaButti K.M."/>
            <person name="Sun H."/>
            <person name="Clum A."/>
            <person name="Pangilinan J.L."/>
            <person name="Lindquist E.A."/>
            <person name="Lucas S."/>
            <person name="Lapidus A."/>
            <person name="Jin M."/>
            <person name="Gunawan C."/>
            <person name="Balan V."/>
            <person name="Dale B.E."/>
            <person name="Jeffries T.W."/>
            <person name="Zinkel R."/>
            <person name="Barry K.W."/>
            <person name="Grigoriev I.V."/>
            <person name="Gasch A.P."/>
        </authorList>
    </citation>
    <scope>NUCLEOTIDE SEQUENCE [LARGE SCALE GENOMIC DNA]</scope>
    <source>
        <strain evidence="2">ATCC 10573 / BCRC 21748 / CBS 615 / JCM 9827 / NBRC 10315 / NRRL Y-1498 / VKM Y-70</strain>
    </source>
</reference>
<organism evidence="2">
    <name type="scientific">Candida tenuis (strain ATCC 10573 / BCRC 21748 / CBS 615 / JCM 9827 / NBRC 10315 / NRRL Y-1498 / VKM Y-70)</name>
    <name type="common">Yeast</name>
    <name type="synonym">Yamadazyma tenuis</name>
    <dbReference type="NCBI Taxonomy" id="590646"/>
    <lineage>
        <taxon>Eukaryota</taxon>
        <taxon>Fungi</taxon>
        <taxon>Dikarya</taxon>
        <taxon>Ascomycota</taxon>
        <taxon>Saccharomycotina</taxon>
        <taxon>Pichiomycetes</taxon>
        <taxon>Debaryomycetaceae</taxon>
        <taxon>Yamadazyma</taxon>
    </lineage>
</organism>
<evidence type="ECO:0000313" key="1">
    <source>
        <dbReference type="EMBL" id="EGV61817.1"/>
    </source>
</evidence>
<protein>
    <recommendedName>
        <fullName evidence="3">Phosphoglycerate mutase-like protein</fullName>
    </recommendedName>
</protein>
<dbReference type="Gene3D" id="3.40.50.1240">
    <property type="entry name" value="Phosphoglycerate mutase-like"/>
    <property type="match status" value="1"/>
</dbReference>
<dbReference type="EMBL" id="GL996527">
    <property type="protein sequence ID" value="EGV61817.1"/>
    <property type="molecule type" value="Genomic_DNA"/>
</dbReference>
<dbReference type="KEGG" id="cten:18249511"/>
<dbReference type="HOGENOM" id="CLU_039184_0_2_1"/>
<dbReference type="PANTHER" id="PTHR48100:SF1">
    <property type="entry name" value="HISTIDINE PHOSPHATASE FAMILY PROTEIN-RELATED"/>
    <property type="match status" value="1"/>
</dbReference>